<organism evidence="3 4">
    <name type="scientific">Aspergillus sclerotialis</name>
    <dbReference type="NCBI Taxonomy" id="2070753"/>
    <lineage>
        <taxon>Eukaryota</taxon>
        <taxon>Fungi</taxon>
        <taxon>Dikarya</taxon>
        <taxon>Ascomycota</taxon>
        <taxon>Pezizomycotina</taxon>
        <taxon>Eurotiomycetes</taxon>
        <taxon>Eurotiomycetidae</taxon>
        <taxon>Eurotiales</taxon>
        <taxon>Aspergillaceae</taxon>
        <taxon>Aspergillus</taxon>
        <taxon>Aspergillus subgen. Polypaecilum</taxon>
    </lineage>
</organism>
<protein>
    <submittedName>
        <fullName evidence="3">Dynamin family GTPase</fullName>
    </submittedName>
</protein>
<dbReference type="PANTHER" id="PTHR11566:SF146">
    <property type="entry name" value="FAMILY GTPASE, PUTATIVE (AFU_ORTHOLOGUE AFUA_4G14300)-RELATED"/>
    <property type="match status" value="1"/>
</dbReference>
<dbReference type="GO" id="GO:0006897">
    <property type="term" value="P:endocytosis"/>
    <property type="evidence" value="ECO:0007669"/>
    <property type="project" value="TreeGrafter"/>
</dbReference>
<dbReference type="GO" id="GO:0048312">
    <property type="term" value="P:intracellular distribution of mitochondria"/>
    <property type="evidence" value="ECO:0007669"/>
    <property type="project" value="TreeGrafter"/>
</dbReference>
<feature type="domain" description="Dynamin stalk" evidence="2">
    <location>
        <begin position="15"/>
        <end position="125"/>
    </location>
</feature>
<feature type="compositionally biased region" description="Basic and acidic residues" evidence="1">
    <location>
        <begin position="31"/>
        <end position="47"/>
    </location>
</feature>
<dbReference type="Gene3D" id="3.40.50.300">
    <property type="entry name" value="P-loop containing nucleotide triphosphate hydrolases"/>
    <property type="match status" value="1"/>
</dbReference>
<dbReference type="InterPro" id="IPR000375">
    <property type="entry name" value="Dynamin_stalk"/>
</dbReference>
<dbReference type="OrthoDB" id="415706at2759"/>
<dbReference type="GO" id="GO:0016559">
    <property type="term" value="P:peroxisome fission"/>
    <property type="evidence" value="ECO:0007669"/>
    <property type="project" value="TreeGrafter"/>
</dbReference>
<dbReference type="GO" id="GO:0016020">
    <property type="term" value="C:membrane"/>
    <property type="evidence" value="ECO:0007669"/>
    <property type="project" value="TreeGrafter"/>
</dbReference>
<proteinExistence type="predicted"/>
<dbReference type="PANTHER" id="PTHR11566">
    <property type="entry name" value="DYNAMIN"/>
    <property type="match status" value="1"/>
</dbReference>
<evidence type="ECO:0000256" key="1">
    <source>
        <dbReference type="SAM" id="MobiDB-lite"/>
    </source>
</evidence>
<dbReference type="GO" id="GO:0005874">
    <property type="term" value="C:microtubule"/>
    <property type="evidence" value="ECO:0007669"/>
    <property type="project" value="TreeGrafter"/>
</dbReference>
<name>A0A3A2Z1C6_9EURO</name>
<dbReference type="Proteomes" id="UP000266188">
    <property type="component" value="Unassembled WGS sequence"/>
</dbReference>
<feature type="non-terminal residue" evidence="3">
    <location>
        <position position="128"/>
    </location>
</feature>
<feature type="non-terminal residue" evidence="3">
    <location>
        <position position="1"/>
    </location>
</feature>
<dbReference type="GO" id="GO:0000266">
    <property type="term" value="P:mitochondrial fission"/>
    <property type="evidence" value="ECO:0007669"/>
    <property type="project" value="TreeGrafter"/>
</dbReference>
<dbReference type="STRING" id="2070753.A0A3A2Z1C6"/>
<dbReference type="InterPro" id="IPR022812">
    <property type="entry name" value="Dynamin"/>
</dbReference>
<dbReference type="GO" id="GO:0005739">
    <property type="term" value="C:mitochondrion"/>
    <property type="evidence" value="ECO:0007669"/>
    <property type="project" value="TreeGrafter"/>
</dbReference>
<dbReference type="GO" id="GO:0008017">
    <property type="term" value="F:microtubule binding"/>
    <property type="evidence" value="ECO:0007669"/>
    <property type="project" value="TreeGrafter"/>
</dbReference>
<dbReference type="AlphaFoldDB" id="A0A3A2Z1C6"/>
<dbReference type="Pfam" id="PF01031">
    <property type="entry name" value="Dynamin_M"/>
    <property type="match status" value="1"/>
</dbReference>
<feature type="region of interest" description="Disordered" evidence="1">
    <location>
        <begin position="31"/>
        <end position="52"/>
    </location>
</feature>
<dbReference type="InterPro" id="IPR027417">
    <property type="entry name" value="P-loop_NTPase"/>
</dbReference>
<evidence type="ECO:0000313" key="4">
    <source>
        <dbReference type="Proteomes" id="UP000266188"/>
    </source>
</evidence>
<sequence length="128" mass="15284">QMPSLLRNELPTVPYLDHGWFGVRNRVPKETEVTDAERDENEAKEFSKPAWESVPTHRKGIKALMDYVDRERRTQLHRQIPQIITEIRAKHRSCEEHLKRLGEPRNTPQARRYYVLQFCNEMQKMTEA</sequence>
<gene>
    <name evidence="3" type="ORF">PHISCL_10751</name>
</gene>
<evidence type="ECO:0000313" key="3">
    <source>
        <dbReference type="EMBL" id="RJE16912.1"/>
    </source>
</evidence>
<comment type="caution">
    <text evidence="3">The sequence shown here is derived from an EMBL/GenBank/DDBJ whole genome shotgun (WGS) entry which is preliminary data.</text>
</comment>
<keyword evidence="4" id="KW-1185">Reference proteome</keyword>
<evidence type="ECO:0000259" key="2">
    <source>
        <dbReference type="Pfam" id="PF01031"/>
    </source>
</evidence>
<dbReference type="GO" id="GO:0003924">
    <property type="term" value="F:GTPase activity"/>
    <property type="evidence" value="ECO:0007669"/>
    <property type="project" value="TreeGrafter"/>
</dbReference>
<dbReference type="EMBL" id="MVGC01002200">
    <property type="protein sequence ID" value="RJE16912.1"/>
    <property type="molecule type" value="Genomic_DNA"/>
</dbReference>
<reference evidence="4" key="1">
    <citation type="submission" date="2017-02" db="EMBL/GenBank/DDBJ databases">
        <authorList>
            <person name="Tafer H."/>
            <person name="Lopandic K."/>
        </authorList>
    </citation>
    <scope>NUCLEOTIDE SEQUENCE [LARGE SCALE GENOMIC DNA]</scope>
    <source>
        <strain evidence="4">CBS 366.77</strain>
    </source>
</reference>
<accession>A0A3A2Z1C6</accession>